<evidence type="ECO:0000313" key="1">
    <source>
        <dbReference type="EMBL" id="SEK23900.1"/>
    </source>
</evidence>
<dbReference type="Proteomes" id="UP000199214">
    <property type="component" value="Unassembled WGS sequence"/>
</dbReference>
<reference evidence="2" key="1">
    <citation type="submission" date="2016-10" db="EMBL/GenBank/DDBJ databases">
        <authorList>
            <person name="Varghese N."/>
            <person name="Submissions S."/>
        </authorList>
    </citation>
    <scope>NUCLEOTIDE SEQUENCE [LARGE SCALE GENOMIC DNA]</scope>
    <source>
        <strain evidence="2">JS21-1</strain>
    </source>
</reference>
<accession>A0A1H7FIF1</accession>
<organism evidence="1 2">
    <name type="scientific">Sphingomonas palmae</name>
    <dbReference type="NCBI Taxonomy" id="1855283"/>
    <lineage>
        <taxon>Bacteria</taxon>
        <taxon>Pseudomonadati</taxon>
        <taxon>Pseudomonadota</taxon>
        <taxon>Alphaproteobacteria</taxon>
        <taxon>Sphingomonadales</taxon>
        <taxon>Sphingomonadaceae</taxon>
        <taxon>Sphingomonas</taxon>
    </lineage>
</organism>
<dbReference type="EMBL" id="FNZZ01000001">
    <property type="protein sequence ID" value="SEK23900.1"/>
    <property type="molecule type" value="Genomic_DNA"/>
</dbReference>
<proteinExistence type="predicted"/>
<sequence length="172" mass="19519">MVGDPKNLSDLHRIEAQVKVTCTSCKATEVWELDALISEVRKNGGNTDWHTARYAVKCPHRCASPIIKLLPIPFGRERARKQAHRHALINLSLQVLREAAARSATEAVGTIEVRLALHVLRPFVRDQRLLNAFWRSAVVQPRHPWTSCQLPYRHVAQRLLDQGMIVDEANKP</sequence>
<dbReference type="AlphaFoldDB" id="A0A1H7FIF1"/>
<protein>
    <submittedName>
        <fullName evidence="1">Uncharacterized protein</fullName>
    </submittedName>
</protein>
<keyword evidence="2" id="KW-1185">Reference proteome</keyword>
<gene>
    <name evidence="1" type="ORF">SAMN05216382_0021</name>
</gene>
<evidence type="ECO:0000313" key="2">
    <source>
        <dbReference type="Proteomes" id="UP000199214"/>
    </source>
</evidence>
<name>A0A1H7FIF1_9SPHN</name>